<dbReference type="InterPro" id="IPR050532">
    <property type="entry name" value="Globin-like_OT"/>
</dbReference>
<accession>A0AAE1BUB2</accession>
<evidence type="ECO:0000256" key="3">
    <source>
        <dbReference type="ARBA" id="ARBA00022621"/>
    </source>
</evidence>
<dbReference type="InterPro" id="IPR009050">
    <property type="entry name" value="Globin-like_sf"/>
</dbReference>
<gene>
    <name evidence="8" type="ORF">Pcinc_038162</name>
</gene>
<name>A0AAE1BUB2_PETCI</name>
<evidence type="ECO:0000256" key="6">
    <source>
        <dbReference type="RuleBase" id="RU000356"/>
    </source>
</evidence>
<dbReference type="InterPro" id="IPR012292">
    <property type="entry name" value="Globin/Proto"/>
</dbReference>
<dbReference type="GO" id="GO:0019825">
    <property type="term" value="F:oxygen binding"/>
    <property type="evidence" value="ECO:0007669"/>
    <property type="project" value="InterPro"/>
</dbReference>
<protein>
    <recommendedName>
        <fullName evidence="7">Globin domain-containing protein</fullName>
    </recommendedName>
</protein>
<dbReference type="GO" id="GO:0046872">
    <property type="term" value="F:metal ion binding"/>
    <property type="evidence" value="ECO:0007669"/>
    <property type="project" value="UniProtKB-KW"/>
</dbReference>
<dbReference type="SUPFAM" id="SSF46458">
    <property type="entry name" value="Globin-like"/>
    <property type="match status" value="1"/>
</dbReference>
<keyword evidence="9" id="KW-1185">Reference proteome</keyword>
<feature type="domain" description="Globin" evidence="7">
    <location>
        <begin position="1"/>
        <end position="119"/>
    </location>
</feature>
<dbReference type="Proteomes" id="UP001286313">
    <property type="component" value="Unassembled WGS sequence"/>
</dbReference>
<evidence type="ECO:0000256" key="2">
    <source>
        <dbReference type="ARBA" id="ARBA00022617"/>
    </source>
</evidence>
<keyword evidence="3 6" id="KW-0561">Oxygen transport</keyword>
<comment type="similarity">
    <text evidence="6">Belongs to the globin family.</text>
</comment>
<reference evidence="8" key="1">
    <citation type="submission" date="2023-10" db="EMBL/GenBank/DDBJ databases">
        <title>Genome assemblies of two species of porcelain crab, Petrolisthes cinctipes and Petrolisthes manimaculis (Anomura: Porcellanidae).</title>
        <authorList>
            <person name="Angst P."/>
        </authorList>
    </citation>
    <scope>NUCLEOTIDE SEQUENCE</scope>
    <source>
        <strain evidence="8">PB745_01</strain>
        <tissue evidence="8">Gill</tissue>
    </source>
</reference>
<evidence type="ECO:0000313" key="9">
    <source>
        <dbReference type="Proteomes" id="UP001286313"/>
    </source>
</evidence>
<evidence type="ECO:0000313" key="8">
    <source>
        <dbReference type="EMBL" id="KAK3855439.1"/>
    </source>
</evidence>
<keyword evidence="5" id="KW-0408">Iron</keyword>
<keyword evidence="4" id="KW-0479">Metal-binding</keyword>
<evidence type="ECO:0000256" key="4">
    <source>
        <dbReference type="ARBA" id="ARBA00022723"/>
    </source>
</evidence>
<dbReference type="PANTHER" id="PTHR46458">
    <property type="entry name" value="BLR2807 PROTEIN"/>
    <property type="match status" value="1"/>
</dbReference>
<dbReference type="GO" id="GO:0020037">
    <property type="term" value="F:heme binding"/>
    <property type="evidence" value="ECO:0007669"/>
    <property type="project" value="InterPro"/>
</dbReference>
<dbReference type="GO" id="GO:0005344">
    <property type="term" value="F:oxygen carrier activity"/>
    <property type="evidence" value="ECO:0007669"/>
    <property type="project" value="UniProtKB-KW"/>
</dbReference>
<dbReference type="PROSITE" id="PS01033">
    <property type="entry name" value="GLOBIN"/>
    <property type="match status" value="1"/>
</dbReference>
<dbReference type="InterPro" id="IPR000971">
    <property type="entry name" value="Globin"/>
</dbReference>
<dbReference type="Pfam" id="PF00042">
    <property type="entry name" value="Globin"/>
    <property type="match status" value="1"/>
</dbReference>
<dbReference type="Gene3D" id="1.10.490.10">
    <property type="entry name" value="Globins"/>
    <property type="match status" value="1"/>
</dbReference>
<dbReference type="PANTHER" id="PTHR46458:SF1">
    <property type="entry name" value="GEO09476P1"/>
    <property type="match status" value="1"/>
</dbReference>
<proteinExistence type="inferred from homology"/>
<evidence type="ECO:0000256" key="5">
    <source>
        <dbReference type="ARBA" id="ARBA00023004"/>
    </source>
</evidence>
<organism evidence="8 9">
    <name type="scientific">Petrolisthes cinctipes</name>
    <name type="common">Flat porcelain crab</name>
    <dbReference type="NCBI Taxonomy" id="88211"/>
    <lineage>
        <taxon>Eukaryota</taxon>
        <taxon>Metazoa</taxon>
        <taxon>Ecdysozoa</taxon>
        <taxon>Arthropoda</taxon>
        <taxon>Crustacea</taxon>
        <taxon>Multicrustacea</taxon>
        <taxon>Malacostraca</taxon>
        <taxon>Eumalacostraca</taxon>
        <taxon>Eucarida</taxon>
        <taxon>Decapoda</taxon>
        <taxon>Pleocyemata</taxon>
        <taxon>Anomura</taxon>
        <taxon>Galatheoidea</taxon>
        <taxon>Porcellanidae</taxon>
        <taxon>Petrolisthes</taxon>
    </lineage>
</organism>
<dbReference type="EMBL" id="JAWQEG010006218">
    <property type="protein sequence ID" value="KAK3855439.1"/>
    <property type="molecule type" value="Genomic_DNA"/>
</dbReference>
<evidence type="ECO:0000256" key="1">
    <source>
        <dbReference type="ARBA" id="ARBA00022448"/>
    </source>
</evidence>
<keyword evidence="2 6" id="KW-0349">Heme</keyword>
<dbReference type="AlphaFoldDB" id="A0AAE1BUB2"/>
<keyword evidence="1 6" id="KW-0813">Transport</keyword>
<evidence type="ECO:0000259" key="7">
    <source>
        <dbReference type="PROSITE" id="PS01033"/>
    </source>
</evidence>
<sequence>MGLFETHPDVQEVFAPFRGLQVEQVKHSKELRSHALRVMGFVEKAVRRLDQPDKLERLIRECGRNHCHYGAHPHQVQLVVPQFLQAVQPTLGDEWTGDVESAWSTLLHNVTYIMREAMLEEEK</sequence>
<comment type="caution">
    <text evidence="8">The sequence shown here is derived from an EMBL/GenBank/DDBJ whole genome shotgun (WGS) entry which is preliminary data.</text>
</comment>